<feature type="region of interest" description="Disordered" evidence="1">
    <location>
        <begin position="424"/>
        <end position="451"/>
    </location>
</feature>
<feature type="region of interest" description="Disordered" evidence="1">
    <location>
        <begin position="877"/>
        <end position="917"/>
    </location>
</feature>
<gene>
    <name evidence="2" type="ORF">H4Q32_002135</name>
</gene>
<comment type="caution">
    <text evidence="2">The sequence shown here is derived from an EMBL/GenBank/DDBJ whole genome shotgun (WGS) entry which is preliminary data.</text>
</comment>
<protein>
    <submittedName>
        <fullName evidence="2">Actin cytoskeleton-regulatory complex protein end3</fullName>
    </submittedName>
</protein>
<keyword evidence="3" id="KW-1185">Reference proteome</keyword>
<feature type="compositionally biased region" description="Basic residues" evidence="1">
    <location>
        <begin position="114"/>
        <end position="126"/>
    </location>
</feature>
<dbReference type="Proteomes" id="UP000830375">
    <property type="component" value="Unassembled WGS sequence"/>
</dbReference>
<reference evidence="2 3" key="1">
    <citation type="submission" date="2022-01" db="EMBL/GenBank/DDBJ databases">
        <title>A high-quality chromosome-level genome assembly of rohu carp, Labeo rohita.</title>
        <authorList>
            <person name="Arick M.A. II"/>
            <person name="Hsu C.-Y."/>
            <person name="Magbanua Z."/>
            <person name="Pechanova O."/>
            <person name="Grover C."/>
            <person name="Miller E."/>
            <person name="Thrash A."/>
            <person name="Ezzel L."/>
            <person name="Alam S."/>
            <person name="Benzie J."/>
            <person name="Hamilton M."/>
            <person name="Karsi A."/>
            <person name="Lawrence M.L."/>
            <person name="Peterson D.G."/>
        </authorList>
    </citation>
    <scope>NUCLEOTIDE SEQUENCE [LARGE SCALE GENOMIC DNA]</scope>
    <source>
        <strain evidence="3">BAU-BD-2019</strain>
        <tissue evidence="2">Blood</tissue>
    </source>
</reference>
<name>A0ABQ8MMT4_LABRO</name>
<evidence type="ECO:0000313" key="2">
    <source>
        <dbReference type="EMBL" id="KAI2664020.1"/>
    </source>
</evidence>
<evidence type="ECO:0000256" key="1">
    <source>
        <dbReference type="SAM" id="MobiDB-lite"/>
    </source>
</evidence>
<sequence>MSLSKSAAASGDGSSRACPAACGALIAAKDLHPFCVVCLGLKHAEEALQKPENCSHCLRLPKKLLRRRLKVAATLCAEFGLSDSDGGHGEDDAPPEASRGAASLDWADQPNPTRHLRGQPPVRRRTTGSADDDDVGLLGVSEDEEAIPPSYVPQANAPAALPQSILLDVCERAAARLNIEWPAPQSATDQERDVYDGPRKQLFPVLPVCAKHMRHYWSDPLNLKHGLVGLEVKDMAVLGMGDPPAIEPSIARHLNPVQGWLLAPPKPFTRPHTNPRPCLSGRLTFPLFSPRTRRSFWTTWLMTSFSGMRARPSKPAGVPWRFLWWESALWLNLSGLPDSEKRRIAGAPVESGQALFGPAVALMQQRCDDKKEDEAFKLQLHVRCPLRVCLIPRPRDDISSRARIDPAADTLHGRVTHPLQRHRVDRLPPRPRPGNLLILPPPTQNASGRSDVRPLGALSLCSRATSLSDSRLAPEPPFKRRRVSFGRVGHLPLEAVQPICSVDVVCSPPRSGGLLLRPMCSPTQNTQKTINITNHMNSFQEGRISLQKENISPQGERISLERCMSPPVSPLDAAIAPHMSEQAELAALSSSTIRVGTLANHVIAWMSVSAPEWVIHTITRGYRLQFAERPPRFNGVISSHTEESSAHILKDEILSGAEFCHDARALDTRARSLIHELPLTIQGRSKGTVSHMSQTTGSYGFGCPCPASRSSENEGVHEVGFISSFQPITRSLPLCHSDAYLHGSAAPLEECRVLHSGNRPQGHQVTKGGNDRRILNRMGSHSGGQNSERCVDWHTPVSPHKLFGAPHGLEGFETFSAPPAGASRAGAVRQHHSCGTYQPPRGDALLQASCSSSQAASMEQAALSVITGDPCPGHFKQRRRPFVEGEPTLRRMAPPSSDSGSAMGEVRSGCRRSLHLA</sequence>
<accession>A0ABQ8MMT4</accession>
<evidence type="ECO:0000313" key="3">
    <source>
        <dbReference type="Proteomes" id="UP000830375"/>
    </source>
</evidence>
<organism evidence="2 3">
    <name type="scientific">Labeo rohita</name>
    <name type="common">Indian major carp</name>
    <name type="synonym">Cyprinus rohita</name>
    <dbReference type="NCBI Taxonomy" id="84645"/>
    <lineage>
        <taxon>Eukaryota</taxon>
        <taxon>Metazoa</taxon>
        <taxon>Chordata</taxon>
        <taxon>Craniata</taxon>
        <taxon>Vertebrata</taxon>
        <taxon>Euteleostomi</taxon>
        <taxon>Actinopterygii</taxon>
        <taxon>Neopterygii</taxon>
        <taxon>Teleostei</taxon>
        <taxon>Ostariophysi</taxon>
        <taxon>Cypriniformes</taxon>
        <taxon>Cyprinidae</taxon>
        <taxon>Labeoninae</taxon>
        <taxon>Labeonini</taxon>
        <taxon>Labeo</taxon>
    </lineage>
</organism>
<feature type="region of interest" description="Disordered" evidence="1">
    <location>
        <begin position="83"/>
        <end position="136"/>
    </location>
</feature>
<proteinExistence type="predicted"/>
<dbReference type="EMBL" id="JACTAM010000005">
    <property type="protein sequence ID" value="KAI2664020.1"/>
    <property type="molecule type" value="Genomic_DNA"/>
</dbReference>